<name>A0A5D4TG59_9BACI</name>
<dbReference type="AlphaFoldDB" id="A0A5D4TG59"/>
<protein>
    <recommendedName>
        <fullName evidence="3">Streptomycin 6-kinase</fullName>
    </recommendedName>
</protein>
<dbReference type="Pfam" id="PF04655">
    <property type="entry name" value="APH_6_hur"/>
    <property type="match status" value="1"/>
</dbReference>
<dbReference type="Proteomes" id="UP000324517">
    <property type="component" value="Unassembled WGS sequence"/>
</dbReference>
<dbReference type="GO" id="GO:0019748">
    <property type="term" value="P:secondary metabolic process"/>
    <property type="evidence" value="ECO:0007669"/>
    <property type="project" value="InterPro"/>
</dbReference>
<dbReference type="SUPFAM" id="SSF56112">
    <property type="entry name" value="Protein kinase-like (PK-like)"/>
    <property type="match status" value="1"/>
</dbReference>
<evidence type="ECO:0008006" key="3">
    <source>
        <dbReference type="Google" id="ProtNLM"/>
    </source>
</evidence>
<comment type="caution">
    <text evidence="1">The sequence shown here is derived from an EMBL/GenBank/DDBJ whole genome shotgun (WGS) entry which is preliminary data.</text>
</comment>
<evidence type="ECO:0000313" key="2">
    <source>
        <dbReference type="Proteomes" id="UP000324517"/>
    </source>
</evidence>
<gene>
    <name evidence="1" type="ORF">FZC75_05375</name>
</gene>
<proteinExistence type="predicted"/>
<reference evidence="1 2" key="1">
    <citation type="submission" date="2019-08" db="EMBL/GenBank/DDBJ databases">
        <title>Bacillus genomes from the desert of Cuatro Cienegas, Coahuila.</title>
        <authorList>
            <person name="Olmedo-Alvarez G."/>
        </authorList>
    </citation>
    <scope>NUCLEOTIDE SEQUENCE [LARGE SCALE GENOMIC DNA]</scope>
    <source>
        <strain evidence="1 2">CH98b_3T</strain>
    </source>
</reference>
<dbReference type="InterPro" id="IPR011009">
    <property type="entry name" value="Kinase-like_dom_sf"/>
</dbReference>
<dbReference type="Gene3D" id="3.90.1200.10">
    <property type="match status" value="1"/>
</dbReference>
<accession>A0A5D4TG59</accession>
<organism evidence="1 2">
    <name type="scientific">Sutcliffiella horikoshii</name>
    <dbReference type="NCBI Taxonomy" id="79883"/>
    <lineage>
        <taxon>Bacteria</taxon>
        <taxon>Bacillati</taxon>
        <taxon>Bacillota</taxon>
        <taxon>Bacilli</taxon>
        <taxon>Bacillales</taxon>
        <taxon>Bacillaceae</taxon>
        <taxon>Sutcliffiella</taxon>
    </lineage>
</organism>
<evidence type="ECO:0000313" key="1">
    <source>
        <dbReference type="EMBL" id="TYS73758.1"/>
    </source>
</evidence>
<dbReference type="EMBL" id="VTET01000002">
    <property type="protein sequence ID" value="TYS73758.1"/>
    <property type="molecule type" value="Genomic_DNA"/>
</dbReference>
<sequence length="325" mass="37404">MSWMIRTVIAGHLRKGENRVLVNLPSDYIQTIRNIHKEEGETWLQNFASLIDYCEEKWSLKVLPPFELSYNFVAPALKKDGRQVVLKLSVPTKEFYSEVEALRYFAGQGMVKIIDVETKKGILILDHLFPGDTLAILQNDLKATEIAAGIMESLWVPETPDSNLPQIEEREQSLIKFFKAHPTGKAPITQDLLQKATNTFRSLLFEKQERYILHGDLHHYNILKAKTSWVAIDPKGLVGEREYDTIQFLLNNLPDQDIEPILSKRIAVLVDNLKLDERRILAWGFAHSVLSVCWSLEDGEEYSEPFYKSIFVFDKLHNEKFGCLT</sequence>
<dbReference type="OrthoDB" id="179394at2"/>
<dbReference type="GO" id="GO:0016773">
    <property type="term" value="F:phosphotransferase activity, alcohol group as acceptor"/>
    <property type="evidence" value="ECO:0007669"/>
    <property type="project" value="InterPro"/>
</dbReference>
<dbReference type="InterPro" id="IPR006748">
    <property type="entry name" value="NH2Glyco/OHUrea_AB-resist_kin"/>
</dbReference>